<evidence type="ECO:0000256" key="1">
    <source>
        <dbReference type="SAM" id="MobiDB-lite"/>
    </source>
</evidence>
<evidence type="ECO:0000313" key="3">
    <source>
        <dbReference type="Proteomes" id="UP000828390"/>
    </source>
</evidence>
<gene>
    <name evidence="2" type="ORF">DPMN_090230</name>
</gene>
<reference evidence="2" key="1">
    <citation type="journal article" date="2019" name="bioRxiv">
        <title>The Genome of the Zebra Mussel, Dreissena polymorpha: A Resource for Invasive Species Research.</title>
        <authorList>
            <person name="McCartney M.A."/>
            <person name="Auch B."/>
            <person name="Kono T."/>
            <person name="Mallez S."/>
            <person name="Zhang Y."/>
            <person name="Obille A."/>
            <person name="Becker A."/>
            <person name="Abrahante J.E."/>
            <person name="Garbe J."/>
            <person name="Badalamenti J.P."/>
            <person name="Herman A."/>
            <person name="Mangelson H."/>
            <person name="Liachko I."/>
            <person name="Sullivan S."/>
            <person name="Sone E.D."/>
            <person name="Koren S."/>
            <person name="Silverstein K.A.T."/>
            <person name="Beckman K.B."/>
            <person name="Gohl D.M."/>
        </authorList>
    </citation>
    <scope>NUCLEOTIDE SEQUENCE</scope>
    <source>
        <strain evidence="2">Duluth1</strain>
        <tissue evidence="2">Whole animal</tissue>
    </source>
</reference>
<reference evidence="2" key="2">
    <citation type="submission" date="2020-11" db="EMBL/GenBank/DDBJ databases">
        <authorList>
            <person name="McCartney M.A."/>
            <person name="Auch B."/>
            <person name="Kono T."/>
            <person name="Mallez S."/>
            <person name="Becker A."/>
            <person name="Gohl D.M."/>
            <person name="Silverstein K.A.T."/>
            <person name="Koren S."/>
            <person name="Bechman K.B."/>
            <person name="Herman A."/>
            <person name="Abrahante J.E."/>
            <person name="Garbe J."/>
        </authorList>
    </citation>
    <scope>NUCLEOTIDE SEQUENCE</scope>
    <source>
        <strain evidence="2">Duluth1</strain>
        <tissue evidence="2">Whole animal</tissue>
    </source>
</reference>
<name>A0A9D4KXC2_DREPO</name>
<feature type="region of interest" description="Disordered" evidence="1">
    <location>
        <begin position="71"/>
        <end position="133"/>
    </location>
</feature>
<comment type="caution">
    <text evidence="2">The sequence shown here is derived from an EMBL/GenBank/DDBJ whole genome shotgun (WGS) entry which is preliminary data.</text>
</comment>
<dbReference type="Proteomes" id="UP000828390">
    <property type="component" value="Unassembled WGS sequence"/>
</dbReference>
<keyword evidence="3" id="KW-1185">Reference proteome</keyword>
<feature type="compositionally biased region" description="Low complexity" evidence="1">
    <location>
        <begin position="110"/>
        <end position="121"/>
    </location>
</feature>
<feature type="region of interest" description="Disordered" evidence="1">
    <location>
        <begin position="166"/>
        <end position="191"/>
    </location>
</feature>
<sequence length="243" mass="27905">MSFYGNQSAFYLLSNQLVSIGRTYGPDLIVPNIYRHSALVPNAIEYQQQQQQLVSLQYQHQNLLLKQQQQPTVLNRNPAHQQHHRKGLVLDRELGESSSQRLLDNDARPTTSDSHSETSSETSDDSEENGENSTLNLHSEIKFSIDRILSGDAKCTQSFTCKSRVKTEHEIDDERSNKADADVDEQAGDGYPETSNVTSFEWLHCTRYQPPKLQRTYFWLKISYSVTKIMSLGIHHNYNTLKW</sequence>
<protein>
    <submittedName>
        <fullName evidence="2">Uncharacterized protein</fullName>
    </submittedName>
</protein>
<dbReference type="EMBL" id="JAIWYP010000003">
    <property type="protein sequence ID" value="KAH3847895.1"/>
    <property type="molecule type" value="Genomic_DNA"/>
</dbReference>
<accession>A0A9D4KXC2</accession>
<proteinExistence type="predicted"/>
<feature type="compositionally biased region" description="Basic and acidic residues" evidence="1">
    <location>
        <begin position="166"/>
        <end position="181"/>
    </location>
</feature>
<feature type="compositionally biased region" description="Polar residues" evidence="1">
    <location>
        <begin position="71"/>
        <end position="80"/>
    </location>
</feature>
<evidence type="ECO:0000313" key="2">
    <source>
        <dbReference type="EMBL" id="KAH3847895.1"/>
    </source>
</evidence>
<dbReference type="AlphaFoldDB" id="A0A9D4KXC2"/>
<organism evidence="2 3">
    <name type="scientific">Dreissena polymorpha</name>
    <name type="common">Zebra mussel</name>
    <name type="synonym">Mytilus polymorpha</name>
    <dbReference type="NCBI Taxonomy" id="45954"/>
    <lineage>
        <taxon>Eukaryota</taxon>
        <taxon>Metazoa</taxon>
        <taxon>Spiralia</taxon>
        <taxon>Lophotrochozoa</taxon>
        <taxon>Mollusca</taxon>
        <taxon>Bivalvia</taxon>
        <taxon>Autobranchia</taxon>
        <taxon>Heteroconchia</taxon>
        <taxon>Euheterodonta</taxon>
        <taxon>Imparidentia</taxon>
        <taxon>Neoheterodontei</taxon>
        <taxon>Myida</taxon>
        <taxon>Dreissenoidea</taxon>
        <taxon>Dreissenidae</taxon>
        <taxon>Dreissena</taxon>
    </lineage>
</organism>